<dbReference type="GeneID" id="67387947"/>
<feature type="region of interest" description="Disordered" evidence="3">
    <location>
        <begin position="220"/>
        <end position="250"/>
    </location>
</feature>
<keyword evidence="2" id="KW-0012">Acyltransferase</keyword>
<keyword evidence="5" id="KW-0689">Ribosomal protein</keyword>
<reference evidence="5 6" key="1">
    <citation type="journal article" date="2003" name="Genome Res.">
        <title>Tropheryma whipplei twist: a human pathogenic Actinobacteria with a reduced genome.</title>
        <authorList>
            <person name="Raoult D."/>
            <person name="Ogata H."/>
            <person name="Audic S."/>
            <person name="Robert C."/>
            <person name="Suhre K."/>
            <person name="Drancourt M."/>
            <person name="Claverie J.-M."/>
        </authorList>
    </citation>
    <scope>NUCLEOTIDE SEQUENCE [LARGE SCALE GENOMIC DNA]</scope>
    <source>
        <strain evidence="5 6">Twist</strain>
    </source>
</reference>
<dbReference type="KEGG" id="twh:TWT_592"/>
<dbReference type="InterPro" id="IPR016181">
    <property type="entry name" value="Acyl_CoA_acyltransferase"/>
</dbReference>
<dbReference type="Gene3D" id="3.40.630.30">
    <property type="match status" value="1"/>
</dbReference>
<keyword evidence="5" id="KW-0687">Ribonucleoprotein</keyword>
<dbReference type="Proteomes" id="UP000002200">
    <property type="component" value="Chromosome"/>
</dbReference>
<dbReference type="InterPro" id="IPR022496">
    <property type="entry name" value="T6A_TsaB"/>
</dbReference>
<dbReference type="InterPro" id="IPR043129">
    <property type="entry name" value="ATPase_NBD"/>
</dbReference>
<dbReference type="Pfam" id="PF00814">
    <property type="entry name" value="TsaD"/>
    <property type="match status" value="1"/>
</dbReference>
<evidence type="ECO:0000259" key="4">
    <source>
        <dbReference type="PROSITE" id="PS51186"/>
    </source>
</evidence>
<dbReference type="InterPro" id="IPR050680">
    <property type="entry name" value="YpeA/RimI_acetyltransf"/>
</dbReference>
<dbReference type="RefSeq" id="WP_011096129.1">
    <property type="nucleotide sequence ID" value="NC_004572.3"/>
</dbReference>
<dbReference type="SUPFAM" id="SSF55729">
    <property type="entry name" value="Acyl-CoA N-acyltransferases (Nat)"/>
    <property type="match status" value="1"/>
</dbReference>
<evidence type="ECO:0000313" key="6">
    <source>
        <dbReference type="Proteomes" id="UP000002200"/>
    </source>
</evidence>
<keyword evidence="1 5" id="KW-0808">Transferase</keyword>
<accession>Q83FV4</accession>
<gene>
    <name evidence="5" type="ordered locus">TWT_592</name>
</gene>
<keyword evidence="6" id="KW-1185">Reference proteome</keyword>
<dbReference type="InterPro" id="IPR000182">
    <property type="entry name" value="GNAT_dom"/>
</dbReference>
<evidence type="ECO:0000313" key="5">
    <source>
        <dbReference type="EMBL" id="AAO44689.1"/>
    </source>
</evidence>
<dbReference type="Gene3D" id="3.30.420.40">
    <property type="match status" value="1"/>
</dbReference>
<dbReference type="PANTHER" id="PTHR43420">
    <property type="entry name" value="ACETYLTRANSFERASE"/>
    <property type="match status" value="1"/>
</dbReference>
<dbReference type="GO" id="GO:0002949">
    <property type="term" value="P:tRNA threonylcarbamoyladenosine modification"/>
    <property type="evidence" value="ECO:0007669"/>
    <property type="project" value="InterPro"/>
</dbReference>
<organism evidence="5 6">
    <name type="scientific">Tropheryma whipplei (strain Twist)</name>
    <name type="common">Whipple's bacillus</name>
    <dbReference type="NCBI Taxonomy" id="203267"/>
    <lineage>
        <taxon>Bacteria</taxon>
        <taxon>Bacillati</taxon>
        <taxon>Actinomycetota</taxon>
        <taxon>Actinomycetes</taxon>
        <taxon>Micrococcales</taxon>
        <taxon>Tropherymataceae</taxon>
        <taxon>Tropheryma</taxon>
    </lineage>
</organism>
<dbReference type="GO" id="GO:0005840">
    <property type="term" value="C:ribosome"/>
    <property type="evidence" value="ECO:0007669"/>
    <property type="project" value="UniProtKB-KW"/>
</dbReference>
<dbReference type="NCBIfam" id="TIGR03725">
    <property type="entry name" value="T6A_YeaZ"/>
    <property type="match status" value="1"/>
</dbReference>
<name>Q83FV4_TROWT</name>
<evidence type="ECO:0000256" key="2">
    <source>
        <dbReference type="ARBA" id="ARBA00023315"/>
    </source>
</evidence>
<protein>
    <submittedName>
        <fullName evidence="5">Ribosomal protein acetyltransferase</fullName>
    </submittedName>
</protein>
<dbReference type="PANTHER" id="PTHR43420:SF44">
    <property type="entry name" value="ACETYLTRANSFERASE YPEA"/>
    <property type="match status" value="1"/>
</dbReference>
<dbReference type="SUPFAM" id="SSF53067">
    <property type="entry name" value="Actin-like ATPase domain"/>
    <property type="match status" value="1"/>
</dbReference>
<sequence>MKILAIDTSSRLAIACLEIDNNRITTVGKCIEDSGRLHSELIAEAISQACSELQSLSFIAVCLGPGFYTGLRSGLVAARILGLSLSIPVYGVMAHDAIYMGYLSCEEHVFCDRGLHTSQVFSHHEPVSKSADGANHEEFCDRNTYSMGDAIHRNVPSIARTIITPAGRRQFYWSRYTGLDNDGLPIIYAGPGLIDSCDINILSQDFPFNPVFVASAHEPQFEAQKESNGTLTGSPRPRRTGRHIDRGSCPPNVSSTIPPGIFRARVPQAHDCAINVVSKNSMRETDTLKTDASIDKSITSDRPNTQPILPVSAVNPVILGKLAYLQLKAKRACSRIEPFYMRRADVTLRVPSGEINKDLVSIHPASLHDLPDIMKIERGSFTGEEWSSATMLQQLRLGSYFVLKVSDMPVGYAGISHPRFEDVDLETLAIDPAWRRKGLGGILLRHLFEYARDAGVKRCFLEVKVCNLPAIGMYKKHGFVTLGRRPKYYNGVDAITMKKEL</sequence>
<dbReference type="GO" id="GO:0016747">
    <property type="term" value="F:acyltransferase activity, transferring groups other than amino-acyl groups"/>
    <property type="evidence" value="ECO:0007669"/>
    <property type="project" value="InterPro"/>
</dbReference>
<evidence type="ECO:0000256" key="1">
    <source>
        <dbReference type="ARBA" id="ARBA00022679"/>
    </source>
</evidence>
<dbReference type="eggNOG" id="COG1214">
    <property type="taxonomic scope" value="Bacteria"/>
</dbReference>
<dbReference type="eggNOG" id="COG0456">
    <property type="taxonomic scope" value="Bacteria"/>
</dbReference>
<dbReference type="Pfam" id="PF00583">
    <property type="entry name" value="Acetyltransf_1"/>
    <property type="match status" value="1"/>
</dbReference>
<dbReference type="EMBL" id="AE014184">
    <property type="protein sequence ID" value="AAO44689.1"/>
    <property type="molecule type" value="Genomic_DNA"/>
</dbReference>
<dbReference type="OrthoDB" id="529907at2"/>
<dbReference type="PROSITE" id="PS51186">
    <property type="entry name" value="GNAT"/>
    <property type="match status" value="1"/>
</dbReference>
<dbReference type="STRING" id="203267.TWT_592"/>
<dbReference type="InterPro" id="IPR000905">
    <property type="entry name" value="Gcp-like_dom"/>
</dbReference>
<feature type="domain" description="N-acetyltransferase" evidence="4">
    <location>
        <begin position="360"/>
        <end position="501"/>
    </location>
</feature>
<dbReference type="CDD" id="cd04301">
    <property type="entry name" value="NAT_SF"/>
    <property type="match status" value="1"/>
</dbReference>
<proteinExistence type="predicted"/>
<dbReference type="HOGENOM" id="CLU_543948_0_0_11"/>
<evidence type="ECO:0000256" key="3">
    <source>
        <dbReference type="SAM" id="MobiDB-lite"/>
    </source>
</evidence>
<dbReference type="AlphaFoldDB" id="Q83FV4"/>